<keyword evidence="8" id="KW-1185">Reference proteome</keyword>
<dbReference type="PANTHER" id="PTHR30086:SF17">
    <property type="entry name" value="LYSE FAMILY TRANSLOCATOR"/>
    <property type="match status" value="1"/>
</dbReference>
<feature type="transmembrane region" description="Helical" evidence="6">
    <location>
        <begin position="146"/>
        <end position="173"/>
    </location>
</feature>
<dbReference type="Proteomes" id="UP000600139">
    <property type="component" value="Unassembled WGS sequence"/>
</dbReference>
<comment type="caution">
    <text evidence="7">The sequence shown here is derived from an EMBL/GenBank/DDBJ whole genome shotgun (WGS) entry which is preliminary data.</text>
</comment>
<evidence type="ECO:0000256" key="3">
    <source>
        <dbReference type="ARBA" id="ARBA00022692"/>
    </source>
</evidence>
<dbReference type="GO" id="GO:0005886">
    <property type="term" value="C:plasma membrane"/>
    <property type="evidence" value="ECO:0007669"/>
    <property type="project" value="UniProtKB-SubCell"/>
</dbReference>
<dbReference type="EMBL" id="JAENIK010000013">
    <property type="protein sequence ID" value="MBK1818435.1"/>
    <property type="molecule type" value="Genomic_DNA"/>
</dbReference>
<keyword evidence="2" id="KW-1003">Cell membrane</keyword>
<keyword evidence="3 6" id="KW-0812">Transmembrane</keyword>
<feature type="transmembrane region" description="Helical" evidence="6">
    <location>
        <begin position="185"/>
        <end position="203"/>
    </location>
</feature>
<dbReference type="PANTHER" id="PTHR30086">
    <property type="entry name" value="ARGININE EXPORTER PROTEIN ARGO"/>
    <property type="match status" value="1"/>
</dbReference>
<evidence type="ECO:0000256" key="2">
    <source>
        <dbReference type="ARBA" id="ARBA00022475"/>
    </source>
</evidence>
<comment type="subcellular location">
    <subcellularLocation>
        <location evidence="1">Cell membrane</location>
        <topology evidence="1">Multi-pass membrane protein</topology>
    </subcellularLocation>
</comment>
<evidence type="ECO:0000256" key="1">
    <source>
        <dbReference type="ARBA" id="ARBA00004651"/>
    </source>
</evidence>
<keyword evidence="5 6" id="KW-0472">Membrane</keyword>
<protein>
    <submittedName>
        <fullName evidence="7">LysE family translocator</fullName>
    </submittedName>
</protein>
<dbReference type="RefSeq" id="WP_200353380.1">
    <property type="nucleotide sequence ID" value="NZ_BAABHZ010000002.1"/>
</dbReference>
<feature type="transmembrane region" description="Helical" evidence="6">
    <location>
        <begin position="43"/>
        <end position="66"/>
    </location>
</feature>
<evidence type="ECO:0000256" key="6">
    <source>
        <dbReference type="SAM" id="Phobius"/>
    </source>
</evidence>
<evidence type="ECO:0000313" key="7">
    <source>
        <dbReference type="EMBL" id="MBK1818435.1"/>
    </source>
</evidence>
<evidence type="ECO:0000256" key="4">
    <source>
        <dbReference type="ARBA" id="ARBA00022989"/>
    </source>
</evidence>
<dbReference type="AlphaFoldDB" id="A0A934VDS4"/>
<gene>
    <name evidence="7" type="ORF">JIN84_22645</name>
</gene>
<dbReference type="GO" id="GO:0015171">
    <property type="term" value="F:amino acid transmembrane transporter activity"/>
    <property type="evidence" value="ECO:0007669"/>
    <property type="project" value="TreeGrafter"/>
</dbReference>
<dbReference type="Pfam" id="PF01810">
    <property type="entry name" value="LysE"/>
    <property type="match status" value="1"/>
</dbReference>
<dbReference type="InterPro" id="IPR001123">
    <property type="entry name" value="LeuE-type"/>
</dbReference>
<evidence type="ECO:0000313" key="8">
    <source>
        <dbReference type="Proteomes" id="UP000600139"/>
    </source>
</evidence>
<reference evidence="7" key="1">
    <citation type="submission" date="2021-01" db="EMBL/GenBank/DDBJ databases">
        <title>Modified the classification status of verrucomicrobia.</title>
        <authorList>
            <person name="Feng X."/>
        </authorList>
    </citation>
    <scope>NUCLEOTIDE SEQUENCE</scope>
    <source>
        <strain evidence="7">JCM 18052</strain>
    </source>
</reference>
<name>A0A934VDS4_9BACT</name>
<sequence>MTPALELLAFAGVMALGQFSPGPDMILLTRTALKLGARAGVEMALGIACGLTFHSVIAVAGVALALERSAVLRVALHWLAAAYLAWLAIGIGREIFRKEESQETVVADTSRGPFVRGLLCNLLNPKAAIFLAAVSAPFLKGARPDWWPVTICGIVVVQGCVLWSLWAVLLQWGPLRIAYGKSVKWIDGAFAVVLIGLALRLVWG</sequence>
<organism evidence="7 8">
    <name type="scientific">Luteolibacter yonseiensis</name>
    <dbReference type="NCBI Taxonomy" id="1144680"/>
    <lineage>
        <taxon>Bacteria</taxon>
        <taxon>Pseudomonadati</taxon>
        <taxon>Verrucomicrobiota</taxon>
        <taxon>Verrucomicrobiia</taxon>
        <taxon>Verrucomicrobiales</taxon>
        <taxon>Verrucomicrobiaceae</taxon>
        <taxon>Luteolibacter</taxon>
    </lineage>
</organism>
<evidence type="ECO:0000256" key="5">
    <source>
        <dbReference type="ARBA" id="ARBA00023136"/>
    </source>
</evidence>
<keyword evidence="4 6" id="KW-1133">Transmembrane helix</keyword>
<feature type="transmembrane region" description="Helical" evidence="6">
    <location>
        <begin position="78"/>
        <end position="96"/>
    </location>
</feature>
<accession>A0A934VDS4</accession>
<proteinExistence type="predicted"/>